<gene>
    <name evidence="1" type="ORF">Golob_024558</name>
</gene>
<comment type="caution">
    <text evidence="1">The sequence shown here is derived from an EMBL/GenBank/DDBJ whole genome shotgun (WGS) entry which is preliminary data.</text>
</comment>
<proteinExistence type="predicted"/>
<sequence>DFGSPTYRVCSVLGSFGHHSHHWNWY</sequence>
<keyword evidence="2" id="KW-1185">Reference proteome</keyword>
<evidence type="ECO:0000313" key="1">
    <source>
        <dbReference type="EMBL" id="MBA0577216.1"/>
    </source>
</evidence>
<dbReference type="Proteomes" id="UP000593572">
    <property type="component" value="Unassembled WGS sequence"/>
</dbReference>
<accession>A0A7J8NJZ7</accession>
<reference evidence="1 2" key="1">
    <citation type="journal article" date="2019" name="Genome Biol. Evol.">
        <title>Insights into the evolution of the New World diploid cottons (Gossypium, subgenus Houzingenia) based on genome sequencing.</title>
        <authorList>
            <person name="Grover C.E."/>
            <person name="Arick M.A. 2nd"/>
            <person name="Thrash A."/>
            <person name="Conover J.L."/>
            <person name="Sanders W.S."/>
            <person name="Peterson D.G."/>
            <person name="Frelichowski J.E."/>
            <person name="Scheffler J.A."/>
            <person name="Scheffler B.E."/>
            <person name="Wendel J.F."/>
        </authorList>
    </citation>
    <scope>NUCLEOTIDE SEQUENCE [LARGE SCALE GENOMIC DNA]</scope>
    <source>
        <strain evidence="1">157</strain>
        <tissue evidence="1">Leaf</tissue>
    </source>
</reference>
<evidence type="ECO:0000313" key="2">
    <source>
        <dbReference type="Proteomes" id="UP000593572"/>
    </source>
</evidence>
<protein>
    <submittedName>
        <fullName evidence="1">Uncharacterized protein</fullName>
    </submittedName>
</protein>
<dbReference type="AlphaFoldDB" id="A0A7J8NJZ7"/>
<name>A0A7J8NJZ7_9ROSI</name>
<feature type="non-terminal residue" evidence="1">
    <location>
        <position position="1"/>
    </location>
</feature>
<organism evidence="1 2">
    <name type="scientific">Gossypium lobatum</name>
    <dbReference type="NCBI Taxonomy" id="34289"/>
    <lineage>
        <taxon>Eukaryota</taxon>
        <taxon>Viridiplantae</taxon>
        <taxon>Streptophyta</taxon>
        <taxon>Embryophyta</taxon>
        <taxon>Tracheophyta</taxon>
        <taxon>Spermatophyta</taxon>
        <taxon>Magnoliopsida</taxon>
        <taxon>eudicotyledons</taxon>
        <taxon>Gunneridae</taxon>
        <taxon>Pentapetalae</taxon>
        <taxon>rosids</taxon>
        <taxon>malvids</taxon>
        <taxon>Malvales</taxon>
        <taxon>Malvaceae</taxon>
        <taxon>Malvoideae</taxon>
        <taxon>Gossypium</taxon>
    </lineage>
</organism>
<dbReference type="EMBL" id="JABEZX010354120">
    <property type="protein sequence ID" value="MBA0577216.1"/>
    <property type="molecule type" value="Genomic_DNA"/>
</dbReference>